<dbReference type="RefSeq" id="WP_234848682.1">
    <property type="nucleotide sequence ID" value="NZ_BAAART010000050.1"/>
</dbReference>
<reference evidence="1 2" key="1">
    <citation type="journal article" date="2019" name="Int. J. Syst. Evol. Microbiol.">
        <title>The Global Catalogue of Microorganisms (GCM) 10K type strain sequencing project: providing services to taxonomists for standard genome sequencing and annotation.</title>
        <authorList>
            <consortium name="The Broad Institute Genomics Platform"/>
            <consortium name="The Broad Institute Genome Sequencing Center for Infectious Disease"/>
            <person name="Wu L."/>
            <person name="Ma J."/>
        </authorList>
    </citation>
    <scope>NUCLEOTIDE SEQUENCE [LARGE SCALE GENOMIC DNA]</scope>
    <source>
        <strain evidence="1 2">JCM 3053</strain>
    </source>
</reference>
<evidence type="ECO:0000313" key="2">
    <source>
        <dbReference type="Proteomes" id="UP001501474"/>
    </source>
</evidence>
<dbReference type="Proteomes" id="UP001501474">
    <property type="component" value="Unassembled WGS sequence"/>
</dbReference>
<accession>A0ABN3DE09</accession>
<keyword evidence="2" id="KW-1185">Reference proteome</keyword>
<proteinExistence type="predicted"/>
<comment type="caution">
    <text evidence="1">The sequence shown here is derived from an EMBL/GenBank/DDBJ whole genome shotgun (WGS) entry which is preliminary data.</text>
</comment>
<sequence>MSRITATVEALVLGETRTSSSAETSALALLPLPKVASLSALQARGAACVWCQNRLTIETAVDLGERPGPHGVTLFPRGCPDCVRAAALRTYGVHSGACEQCVDNPILCDTRRALRRLALEVHG</sequence>
<evidence type="ECO:0000313" key="1">
    <source>
        <dbReference type="EMBL" id="GAA2228627.1"/>
    </source>
</evidence>
<name>A0ABN3DE09_9ACTN</name>
<gene>
    <name evidence="1" type="ORF">GCM10010104_21730</name>
</gene>
<protein>
    <submittedName>
        <fullName evidence="1">Uncharacterized protein</fullName>
    </submittedName>
</protein>
<dbReference type="EMBL" id="BAAART010000050">
    <property type="protein sequence ID" value="GAA2228627.1"/>
    <property type="molecule type" value="Genomic_DNA"/>
</dbReference>
<organism evidence="1 2">
    <name type="scientific">Streptomyces indiaensis</name>
    <dbReference type="NCBI Taxonomy" id="284033"/>
    <lineage>
        <taxon>Bacteria</taxon>
        <taxon>Bacillati</taxon>
        <taxon>Actinomycetota</taxon>
        <taxon>Actinomycetes</taxon>
        <taxon>Kitasatosporales</taxon>
        <taxon>Streptomycetaceae</taxon>
        <taxon>Streptomyces</taxon>
    </lineage>
</organism>